<evidence type="ECO:0000256" key="2">
    <source>
        <dbReference type="SAM" id="MobiDB-lite"/>
    </source>
</evidence>
<dbReference type="InterPro" id="IPR013762">
    <property type="entry name" value="Integrase-like_cat_sf"/>
</dbReference>
<protein>
    <recommendedName>
        <fullName evidence="5">Tyr recombinase domain-containing protein</fullName>
    </recommendedName>
</protein>
<dbReference type="SUPFAM" id="SSF56349">
    <property type="entry name" value="DNA breaking-rejoining enzymes"/>
    <property type="match status" value="1"/>
</dbReference>
<dbReference type="GO" id="GO:0003677">
    <property type="term" value="F:DNA binding"/>
    <property type="evidence" value="ECO:0007669"/>
    <property type="project" value="InterPro"/>
</dbReference>
<dbReference type="Proteomes" id="UP001165074">
    <property type="component" value="Unassembled WGS sequence"/>
</dbReference>
<evidence type="ECO:0008006" key="5">
    <source>
        <dbReference type="Google" id="ProtNLM"/>
    </source>
</evidence>
<reference evidence="3" key="1">
    <citation type="submission" date="2023-03" db="EMBL/GenBank/DDBJ databases">
        <title>Actinoallomurus iriomotensis NBRC 103684.</title>
        <authorList>
            <person name="Ichikawa N."/>
            <person name="Sato H."/>
            <person name="Tonouchi N."/>
        </authorList>
    </citation>
    <scope>NUCLEOTIDE SEQUENCE</scope>
    <source>
        <strain evidence="3">NBRC 103684</strain>
    </source>
</reference>
<evidence type="ECO:0000313" key="3">
    <source>
        <dbReference type="EMBL" id="GLY88088.1"/>
    </source>
</evidence>
<keyword evidence="1" id="KW-0233">DNA recombination</keyword>
<dbReference type="GO" id="GO:0006310">
    <property type="term" value="P:DNA recombination"/>
    <property type="evidence" value="ECO:0007669"/>
    <property type="project" value="UniProtKB-KW"/>
</dbReference>
<dbReference type="GO" id="GO:0015074">
    <property type="term" value="P:DNA integration"/>
    <property type="evidence" value="ECO:0007669"/>
    <property type="project" value="InterPro"/>
</dbReference>
<keyword evidence="4" id="KW-1185">Reference proteome</keyword>
<dbReference type="InterPro" id="IPR011010">
    <property type="entry name" value="DNA_brk_join_enz"/>
</dbReference>
<evidence type="ECO:0000256" key="1">
    <source>
        <dbReference type="ARBA" id="ARBA00023172"/>
    </source>
</evidence>
<dbReference type="Gene3D" id="1.10.443.10">
    <property type="entry name" value="Intergrase catalytic core"/>
    <property type="match status" value="1"/>
</dbReference>
<evidence type="ECO:0000313" key="4">
    <source>
        <dbReference type="Proteomes" id="UP001165074"/>
    </source>
</evidence>
<organism evidence="3 4">
    <name type="scientific">Actinoallomurus iriomotensis</name>
    <dbReference type="NCBI Taxonomy" id="478107"/>
    <lineage>
        <taxon>Bacteria</taxon>
        <taxon>Bacillati</taxon>
        <taxon>Actinomycetota</taxon>
        <taxon>Actinomycetes</taxon>
        <taxon>Streptosporangiales</taxon>
        <taxon>Thermomonosporaceae</taxon>
        <taxon>Actinoallomurus</taxon>
    </lineage>
</organism>
<feature type="compositionally biased region" description="Polar residues" evidence="2">
    <location>
        <begin position="90"/>
        <end position="101"/>
    </location>
</feature>
<accession>A0A9W6VWQ4</accession>
<sequence length="101" mass="11776">MGLDLQGRPWKHGCDDPNKCGEQWHRKPCKKKCPTHRHTSDWREWKVILKQAGVREVRVHDTRHTAGTMLIEQGVQRKPQLRPSRPRNDQGPSSARTRGRP</sequence>
<proteinExistence type="predicted"/>
<name>A0A9W6VWQ4_9ACTN</name>
<gene>
    <name evidence="3" type="ORF">Airi02_060170</name>
</gene>
<comment type="caution">
    <text evidence="3">The sequence shown here is derived from an EMBL/GenBank/DDBJ whole genome shotgun (WGS) entry which is preliminary data.</text>
</comment>
<dbReference type="AlphaFoldDB" id="A0A9W6VWQ4"/>
<feature type="region of interest" description="Disordered" evidence="2">
    <location>
        <begin position="65"/>
        <end position="101"/>
    </location>
</feature>
<dbReference type="EMBL" id="BSTK01000009">
    <property type="protein sequence ID" value="GLY88088.1"/>
    <property type="molecule type" value="Genomic_DNA"/>
</dbReference>